<sequence>MMTKSAISPRLCAVSGLILGAALGACAQTGTTTYPSLLPRAIETRSDAEPVAVVAVAEPDPALDALIADKTSALDAGKRAFATAATRADGLARAARGAAVGSDRWLDAQTALAELDSFRAGSSGLVTDLDELLVARAADGKPPYPALQTARDAAQAELEAESARIATLQASMPEA</sequence>
<feature type="chain" id="PRO_5046081645" description="DUF4398 domain-containing protein" evidence="1">
    <location>
        <begin position="28"/>
        <end position="175"/>
    </location>
</feature>
<dbReference type="EMBL" id="JBDIMF010000001">
    <property type="protein sequence ID" value="MEN2785490.1"/>
    <property type="molecule type" value="Genomic_DNA"/>
</dbReference>
<organism evidence="2 3">
    <name type="scientific">Sphingomonas qilianensis</name>
    <dbReference type="NCBI Taxonomy" id="1736690"/>
    <lineage>
        <taxon>Bacteria</taxon>
        <taxon>Pseudomonadati</taxon>
        <taxon>Pseudomonadota</taxon>
        <taxon>Alphaproteobacteria</taxon>
        <taxon>Sphingomonadales</taxon>
        <taxon>Sphingomonadaceae</taxon>
        <taxon>Sphingomonas</taxon>
    </lineage>
</organism>
<protein>
    <recommendedName>
        <fullName evidence="4">DUF4398 domain-containing protein</fullName>
    </recommendedName>
</protein>
<name>A0ABU9XNS9_9SPHN</name>
<evidence type="ECO:0000313" key="2">
    <source>
        <dbReference type="EMBL" id="MEN2785490.1"/>
    </source>
</evidence>
<dbReference type="RefSeq" id="WP_345862993.1">
    <property type="nucleotide sequence ID" value="NZ_JBDIMF010000001.1"/>
</dbReference>
<dbReference type="PROSITE" id="PS51257">
    <property type="entry name" value="PROKAR_LIPOPROTEIN"/>
    <property type="match status" value="1"/>
</dbReference>
<keyword evidence="1" id="KW-0732">Signal</keyword>
<evidence type="ECO:0000313" key="3">
    <source>
        <dbReference type="Proteomes" id="UP001404104"/>
    </source>
</evidence>
<accession>A0ABU9XNS9</accession>
<reference evidence="2 3" key="1">
    <citation type="submission" date="2024-05" db="EMBL/GenBank/DDBJ databases">
        <authorList>
            <person name="Liu Q."/>
            <person name="Xin Y.-H."/>
        </authorList>
    </citation>
    <scope>NUCLEOTIDE SEQUENCE [LARGE SCALE GENOMIC DNA]</scope>
    <source>
        <strain evidence="2 3">CGMCC 1.15349</strain>
    </source>
</reference>
<gene>
    <name evidence="2" type="ORF">ABC969_03530</name>
</gene>
<feature type="signal peptide" evidence="1">
    <location>
        <begin position="1"/>
        <end position="27"/>
    </location>
</feature>
<evidence type="ECO:0008006" key="4">
    <source>
        <dbReference type="Google" id="ProtNLM"/>
    </source>
</evidence>
<keyword evidence="3" id="KW-1185">Reference proteome</keyword>
<evidence type="ECO:0000256" key="1">
    <source>
        <dbReference type="SAM" id="SignalP"/>
    </source>
</evidence>
<comment type="caution">
    <text evidence="2">The sequence shown here is derived from an EMBL/GenBank/DDBJ whole genome shotgun (WGS) entry which is preliminary data.</text>
</comment>
<proteinExistence type="predicted"/>
<dbReference type="Proteomes" id="UP001404104">
    <property type="component" value="Unassembled WGS sequence"/>
</dbReference>